<dbReference type="KEGG" id="abi:Aboo_0580"/>
<sequence>MYVIQPSKLKKGLPKETKSICPVCGKVIPATIYEENGKIWYKKTCPEHGEFKDIYYGDAEVWYWMEKWGTILDGIGPEYPKILNGYADKHYSYTALANLDLTNRCNLRCPICFANANAAGYVYEPDFDTVVKMMKFLREERPVPTPAIQFAGGEPTIYPRFFDVIRKAKELGFAQIQVATNGILIANQKDFAQKMADAGMHTVYLQFDGFKESTYITARGVNLLPTKMKAIENLRKVKPKPLATVLVPTVVKGVNDDEVGKIVEFGLQNLDVIRAVNFQPVSLSGRIPQGELLKMRYTTGDLIRDLHEQTDFIEKQDFFPIPVAALFSEIASQIFKEPKPAFTTHPACGAATYIFHDYQKKKNIPITRFIDIPGLIEDLAPLTFEEKFEKKSKLGSILTLYKILKKHYDKEYAPTGFKLKEIVGVFEQGTKDSLGKLHWDSMFIGAMHFQDAYNYDIMRTIRCVIHYVTPDPSIIPFCSYNTGPTFRTKIEKKYSISLEEYRKRHGNVVGVEG</sequence>
<protein>
    <submittedName>
        <fullName evidence="1">Radical SAM domain protein</fullName>
    </submittedName>
</protein>
<dbReference type="InterPro" id="IPR034474">
    <property type="entry name" value="Methyltransferase_Class_D"/>
</dbReference>
<dbReference type="InterPro" id="IPR007197">
    <property type="entry name" value="rSAM"/>
</dbReference>
<dbReference type="Proteomes" id="UP000001400">
    <property type="component" value="Chromosome"/>
</dbReference>
<dbReference type="SFLD" id="SFLDG01100">
    <property type="entry name" value="methyltransferase_(Class_D)"/>
    <property type="match status" value="1"/>
</dbReference>
<dbReference type="SFLD" id="SFLDS00029">
    <property type="entry name" value="Radical_SAM"/>
    <property type="match status" value="1"/>
</dbReference>
<dbReference type="InterPro" id="IPR034471">
    <property type="entry name" value="GDGT/MA_synthase"/>
</dbReference>
<dbReference type="eggNOG" id="arCOG00933">
    <property type="taxonomic scope" value="Archaea"/>
</dbReference>
<evidence type="ECO:0000313" key="1">
    <source>
        <dbReference type="EMBL" id="ADD08391.1"/>
    </source>
</evidence>
<dbReference type="OrthoDB" id="49555at2157"/>
<dbReference type="Pfam" id="PF23545">
    <property type="entry name" value="Zn_ribbon_HMPTM"/>
    <property type="match status" value="1"/>
</dbReference>
<dbReference type="SUPFAM" id="SSF102114">
    <property type="entry name" value="Radical SAM enzymes"/>
    <property type="match status" value="1"/>
</dbReference>
<dbReference type="AlphaFoldDB" id="B5I9X6"/>
<dbReference type="InterPro" id="IPR013785">
    <property type="entry name" value="Aldolase_TIM"/>
</dbReference>
<dbReference type="PANTHER" id="PTHR43306:SF1">
    <property type="entry name" value="7,8-DIHYDRO-6-HYDROXYMETHYLPTERIN DIMETHYLTRANSFERASE"/>
    <property type="match status" value="1"/>
</dbReference>
<dbReference type="InterPro" id="IPR058240">
    <property type="entry name" value="rSAM_sf"/>
</dbReference>
<reference evidence="1" key="1">
    <citation type="submission" date="2010-02" db="EMBL/GenBank/DDBJ databases">
        <title>Complete sequence of Aciduliprofundum boonei T469.</title>
        <authorList>
            <consortium name="US DOE Joint Genome Institute"/>
            <person name="Lucas S."/>
            <person name="Copeland A."/>
            <person name="Lapidus A."/>
            <person name="Cheng J.-F."/>
            <person name="Bruce D."/>
            <person name="Goodwin L."/>
            <person name="Pitluck S."/>
            <person name="Saunders E."/>
            <person name="Detter J.C."/>
            <person name="Han C."/>
            <person name="Tapia R."/>
            <person name="Land M."/>
            <person name="Hauser L."/>
            <person name="Kyrpides N."/>
            <person name="Mikhailova N."/>
            <person name="Flores G."/>
            <person name="Reysenbach A.-L."/>
            <person name="Woyke T."/>
        </authorList>
    </citation>
    <scope>NUCLEOTIDE SEQUENCE</scope>
    <source>
        <strain evidence="1">T469</strain>
    </source>
</reference>
<dbReference type="PROSITE" id="PS51918">
    <property type="entry name" value="RADICAL_SAM"/>
    <property type="match status" value="1"/>
</dbReference>
<dbReference type="GO" id="GO:0008168">
    <property type="term" value="F:methyltransferase activity"/>
    <property type="evidence" value="ECO:0007669"/>
    <property type="project" value="InterPro"/>
</dbReference>
<dbReference type="Gene3D" id="3.20.20.70">
    <property type="entry name" value="Aldolase class I"/>
    <property type="match status" value="1"/>
</dbReference>
<dbReference type="PANTHER" id="PTHR43306">
    <property type="entry name" value="7,8-DIHYDRO-6-HYDROXYMETHYLPTERIN DIMETHYLTRANSFERASE"/>
    <property type="match status" value="1"/>
</dbReference>
<gene>
    <name evidence="1" type="ordered locus">Aboo_0580</name>
</gene>
<dbReference type="CDD" id="cd01335">
    <property type="entry name" value="Radical_SAM"/>
    <property type="match status" value="1"/>
</dbReference>
<dbReference type="NCBIfam" id="NF045702">
    <property type="entry name" value="rSAM_GDGT_ether"/>
    <property type="match status" value="1"/>
</dbReference>
<dbReference type="InterPro" id="IPR056488">
    <property type="entry name" value="Zn_ribbon_HMPTM"/>
</dbReference>
<organism evidence="1 2">
    <name type="scientific">Aciduliprofundum boonei (strain DSM 19572 / T469)</name>
    <dbReference type="NCBI Taxonomy" id="439481"/>
    <lineage>
        <taxon>Archaea</taxon>
        <taxon>Methanobacteriati</taxon>
        <taxon>Thermoplasmatota</taxon>
        <taxon>DHVE2 group</taxon>
        <taxon>Candidatus Aciduliprofundum</taxon>
    </lineage>
</organism>
<name>B5I9X6_ACIB4</name>
<dbReference type="HOGENOM" id="CLU_023791_0_0_2"/>
<keyword evidence="2" id="KW-1185">Reference proteome</keyword>
<dbReference type="EMBL" id="CP001941">
    <property type="protein sequence ID" value="ADD08391.1"/>
    <property type="molecule type" value="Genomic_DNA"/>
</dbReference>
<proteinExistence type="predicted"/>
<dbReference type="SFLD" id="SFLDG01067">
    <property type="entry name" value="SPASM/twitch_domain_containing"/>
    <property type="match status" value="1"/>
</dbReference>
<dbReference type="RefSeq" id="WP_008082065.1">
    <property type="nucleotide sequence ID" value="NC_013926.1"/>
</dbReference>
<accession>B5I9X6</accession>
<dbReference type="GO" id="GO:0051539">
    <property type="term" value="F:4 iron, 4 sulfur cluster binding"/>
    <property type="evidence" value="ECO:0007669"/>
    <property type="project" value="InterPro"/>
</dbReference>
<dbReference type="GeneID" id="8827525"/>
<evidence type="ECO:0000313" key="2">
    <source>
        <dbReference type="Proteomes" id="UP000001400"/>
    </source>
</evidence>
<dbReference type="STRING" id="439481.Aboo_0580"/>
<dbReference type="Pfam" id="PF04055">
    <property type="entry name" value="Radical_SAM"/>
    <property type="match status" value="1"/>
</dbReference>